<evidence type="ECO:0000313" key="3">
    <source>
        <dbReference type="Proteomes" id="UP000198310"/>
    </source>
</evidence>
<evidence type="ECO:0000256" key="1">
    <source>
        <dbReference type="SAM" id="Phobius"/>
    </source>
</evidence>
<protein>
    <submittedName>
        <fullName evidence="2">Uncharacterized membrane protein</fullName>
    </submittedName>
</protein>
<dbReference type="PANTHER" id="PTHR31876">
    <property type="entry name" value="COV-LIKE PROTEIN 1"/>
    <property type="match status" value="1"/>
</dbReference>
<dbReference type="InterPro" id="IPR007462">
    <property type="entry name" value="COV1-like"/>
</dbReference>
<accession>A0A238YB09</accession>
<keyword evidence="1" id="KW-1133">Transmembrane helix</keyword>
<dbReference type="AlphaFoldDB" id="A0A238YB09"/>
<dbReference type="PANTHER" id="PTHR31876:SF26">
    <property type="entry name" value="PROTEIN LIKE COV 2"/>
    <property type="match status" value="1"/>
</dbReference>
<keyword evidence="1" id="KW-0472">Membrane</keyword>
<reference evidence="3" key="1">
    <citation type="submission" date="2017-06" db="EMBL/GenBank/DDBJ databases">
        <authorList>
            <person name="Varghese N."/>
            <person name="Submissions S."/>
        </authorList>
    </citation>
    <scope>NUCLEOTIDE SEQUENCE [LARGE SCALE GENOMIC DNA]</scope>
    <source>
        <strain evidence="3">DSM 28041</strain>
    </source>
</reference>
<gene>
    <name evidence="2" type="ORF">SAMN06269173_10563</name>
</gene>
<name>A0A238YB09_9BACT</name>
<feature type="transmembrane region" description="Helical" evidence="1">
    <location>
        <begin position="7"/>
        <end position="31"/>
    </location>
</feature>
<dbReference type="RefSeq" id="WP_089332955.1">
    <property type="nucleotide sequence ID" value="NZ_FZNS01000005.1"/>
</dbReference>
<feature type="transmembrane region" description="Helical" evidence="1">
    <location>
        <begin position="43"/>
        <end position="62"/>
    </location>
</feature>
<keyword evidence="1" id="KW-0812">Transmembrane</keyword>
<keyword evidence="3" id="KW-1185">Reference proteome</keyword>
<proteinExistence type="predicted"/>
<dbReference type="Pfam" id="PF04367">
    <property type="entry name" value="DUF502"/>
    <property type="match status" value="1"/>
</dbReference>
<sequence>MRRLLNYFLSGFLIVAPIGLTAYILYALLSWLNDLFAGLSFDVPGLGLVVAVLLVTVVGFVAKSFMVRPFLIITERLLHRTPLVSIIYSSLKDLFDAFVGDNQKFNRPVLVRMSSSEQLFKMGFVTQPSMSAIQRDDLLAVYFPHSYNFSGELVLVPIQNVTYLELPSSEVMKFIVSGGVSRMG</sequence>
<evidence type="ECO:0000313" key="2">
    <source>
        <dbReference type="EMBL" id="SNR67784.1"/>
    </source>
</evidence>
<organism evidence="2 3">
    <name type="scientific">Hymenobacter mucosus</name>
    <dbReference type="NCBI Taxonomy" id="1411120"/>
    <lineage>
        <taxon>Bacteria</taxon>
        <taxon>Pseudomonadati</taxon>
        <taxon>Bacteroidota</taxon>
        <taxon>Cytophagia</taxon>
        <taxon>Cytophagales</taxon>
        <taxon>Hymenobacteraceae</taxon>
        <taxon>Hymenobacter</taxon>
    </lineage>
</organism>
<dbReference type="Proteomes" id="UP000198310">
    <property type="component" value="Unassembled WGS sequence"/>
</dbReference>
<dbReference type="EMBL" id="FZNS01000005">
    <property type="protein sequence ID" value="SNR67784.1"/>
    <property type="molecule type" value="Genomic_DNA"/>
</dbReference>